<accession>A0ABR2YMP5</accession>
<dbReference type="InterPro" id="IPR011042">
    <property type="entry name" value="6-blade_b-propeller_TolB-like"/>
</dbReference>
<dbReference type="CDD" id="cd09917">
    <property type="entry name" value="F-box_SF"/>
    <property type="match status" value="1"/>
</dbReference>
<dbReference type="Proteomes" id="UP001491310">
    <property type="component" value="Unassembled WGS sequence"/>
</dbReference>
<evidence type="ECO:0000313" key="1">
    <source>
        <dbReference type="EMBL" id="KAK9908209.1"/>
    </source>
</evidence>
<dbReference type="SUPFAM" id="SSF101898">
    <property type="entry name" value="NHL repeat"/>
    <property type="match status" value="1"/>
</dbReference>
<proteinExistence type="predicted"/>
<dbReference type="InterPro" id="IPR036047">
    <property type="entry name" value="F-box-like_dom_sf"/>
</dbReference>
<name>A0ABR2YMP5_9CHLO</name>
<gene>
    <name evidence="1" type="ORF">WJX75_004283</name>
</gene>
<evidence type="ECO:0000313" key="2">
    <source>
        <dbReference type="Proteomes" id="UP001491310"/>
    </source>
</evidence>
<dbReference type="SUPFAM" id="SSF81383">
    <property type="entry name" value="F-box domain"/>
    <property type="match status" value="1"/>
</dbReference>
<sequence length="328" mass="36173">MALKSASFQTLLSTDILQLILQHLTRRNALQLSAVCQELREVLAAGNFTYKPRFIVVASETNAILDICPKSGQVLGSAKVLSRALRKKEKLSSFWPTGIALSPYDGDYYVCQYKGQSVLQFKGLDLTFRCVAVKLPQGYTNPEGICFSKCCLYLACATPGAIWRFAKGADSGRYEAISVSPISYYEAWGGAQQAHVPWGMTTGLETFATWPSGISFDDHGNLYVTSLTSQVLMYKGPLSDNPGEFVKVVACWRMMDLPRGAGTLLPWDVKWHPGIPGIGNGPIVFVTRHTDMRRKSRSRVSVVSAETGTQVHTIFSEHLRLGNMMAME</sequence>
<keyword evidence="2" id="KW-1185">Reference proteome</keyword>
<dbReference type="EMBL" id="JALJOT010000008">
    <property type="protein sequence ID" value="KAK9908209.1"/>
    <property type="molecule type" value="Genomic_DNA"/>
</dbReference>
<comment type="caution">
    <text evidence="1">The sequence shown here is derived from an EMBL/GenBank/DDBJ whole genome shotgun (WGS) entry which is preliminary data.</text>
</comment>
<organism evidence="1 2">
    <name type="scientific">Coccomyxa subellipsoidea</name>
    <dbReference type="NCBI Taxonomy" id="248742"/>
    <lineage>
        <taxon>Eukaryota</taxon>
        <taxon>Viridiplantae</taxon>
        <taxon>Chlorophyta</taxon>
        <taxon>core chlorophytes</taxon>
        <taxon>Trebouxiophyceae</taxon>
        <taxon>Trebouxiophyceae incertae sedis</taxon>
        <taxon>Coccomyxaceae</taxon>
        <taxon>Coccomyxa</taxon>
    </lineage>
</organism>
<reference evidence="1 2" key="1">
    <citation type="journal article" date="2024" name="Nat. Commun.">
        <title>Phylogenomics reveals the evolutionary origins of lichenization in chlorophyte algae.</title>
        <authorList>
            <person name="Puginier C."/>
            <person name="Libourel C."/>
            <person name="Otte J."/>
            <person name="Skaloud P."/>
            <person name="Haon M."/>
            <person name="Grisel S."/>
            <person name="Petersen M."/>
            <person name="Berrin J.G."/>
            <person name="Delaux P.M."/>
            <person name="Dal Grande F."/>
            <person name="Keller J."/>
        </authorList>
    </citation>
    <scope>NUCLEOTIDE SEQUENCE [LARGE SCALE GENOMIC DNA]</scope>
    <source>
        <strain evidence="1 2">SAG 216-7</strain>
    </source>
</reference>
<evidence type="ECO:0008006" key="3">
    <source>
        <dbReference type="Google" id="ProtNLM"/>
    </source>
</evidence>
<protein>
    <recommendedName>
        <fullName evidence="3">F-box domain-containing protein</fullName>
    </recommendedName>
</protein>
<dbReference type="Gene3D" id="2.120.10.30">
    <property type="entry name" value="TolB, C-terminal domain"/>
    <property type="match status" value="1"/>
</dbReference>